<sequence>MYFQHLSYLYSYMFRVRSHYQSRIFDTCSHLFDGLSSRASEANLVFFGDFEEKNRILAG</sequence>
<dbReference type="AlphaFoldDB" id="A0A2P6RQH5"/>
<dbReference type="Proteomes" id="UP000238479">
    <property type="component" value="Chromosome 2"/>
</dbReference>
<protein>
    <submittedName>
        <fullName evidence="1">Uncharacterized protein</fullName>
    </submittedName>
</protein>
<evidence type="ECO:0000313" key="1">
    <source>
        <dbReference type="EMBL" id="PRQ48692.1"/>
    </source>
</evidence>
<accession>A0A2P6RQH5</accession>
<comment type="caution">
    <text evidence="1">The sequence shown here is derived from an EMBL/GenBank/DDBJ whole genome shotgun (WGS) entry which is preliminary data.</text>
</comment>
<reference evidence="1 2" key="1">
    <citation type="journal article" date="2018" name="Nat. Genet.">
        <title>The Rosa genome provides new insights in the design of modern roses.</title>
        <authorList>
            <person name="Bendahmane M."/>
        </authorList>
    </citation>
    <scope>NUCLEOTIDE SEQUENCE [LARGE SCALE GENOMIC DNA]</scope>
    <source>
        <strain evidence="2">cv. Old Blush</strain>
    </source>
</reference>
<name>A0A2P6RQH5_ROSCH</name>
<organism evidence="1 2">
    <name type="scientific">Rosa chinensis</name>
    <name type="common">China rose</name>
    <dbReference type="NCBI Taxonomy" id="74649"/>
    <lineage>
        <taxon>Eukaryota</taxon>
        <taxon>Viridiplantae</taxon>
        <taxon>Streptophyta</taxon>
        <taxon>Embryophyta</taxon>
        <taxon>Tracheophyta</taxon>
        <taxon>Spermatophyta</taxon>
        <taxon>Magnoliopsida</taxon>
        <taxon>eudicotyledons</taxon>
        <taxon>Gunneridae</taxon>
        <taxon>Pentapetalae</taxon>
        <taxon>rosids</taxon>
        <taxon>fabids</taxon>
        <taxon>Rosales</taxon>
        <taxon>Rosaceae</taxon>
        <taxon>Rosoideae</taxon>
        <taxon>Rosoideae incertae sedis</taxon>
        <taxon>Rosa</taxon>
    </lineage>
</organism>
<dbReference type="EMBL" id="PDCK01000040">
    <property type="protein sequence ID" value="PRQ48692.1"/>
    <property type="molecule type" value="Genomic_DNA"/>
</dbReference>
<dbReference type="Gramene" id="PRQ48692">
    <property type="protein sequence ID" value="PRQ48692"/>
    <property type="gene ID" value="RchiOBHm_Chr2g0113581"/>
</dbReference>
<gene>
    <name evidence="1" type="ORF">RchiOBHm_Chr2g0113581</name>
</gene>
<proteinExistence type="predicted"/>
<keyword evidence="2" id="KW-1185">Reference proteome</keyword>
<evidence type="ECO:0000313" key="2">
    <source>
        <dbReference type="Proteomes" id="UP000238479"/>
    </source>
</evidence>